<evidence type="ECO:0000313" key="3">
    <source>
        <dbReference type="Proteomes" id="UP000287969"/>
    </source>
</evidence>
<dbReference type="InterPro" id="IPR011009">
    <property type="entry name" value="Kinase-like_dom_sf"/>
</dbReference>
<dbReference type="SUPFAM" id="SSF56112">
    <property type="entry name" value="Protein kinase-like (PK-like)"/>
    <property type="match status" value="1"/>
</dbReference>
<feature type="domain" description="Aminoglycoside phosphotransferase" evidence="1">
    <location>
        <begin position="16"/>
        <end position="248"/>
    </location>
</feature>
<dbReference type="AlphaFoldDB" id="A0A410QHA5"/>
<accession>A0A410QHA5</accession>
<evidence type="ECO:0000313" key="2">
    <source>
        <dbReference type="EMBL" id="QAT63387.1"/>
    </source>
</evidence>
<sequence>MDKITEIPNCENWQRIERINKGWSDDVKYHVIDKDGNELLLRLSDISKFDNKQAEYNFIKLINKLGFSMSEAVDFGVCNGGKSTYMLLSWVDGKSLDECISSFPIMEQYELGIKAGRILKQIHSIPVNDNLPFHWETKMKNKIVSRINDYKTSDYRVKGDETAILYVRENIKLIDNVKKVYQHGDFHMGNLVLTDDKNVGVIDFNRWDIGDFVEEFYKTQSFDRESSIPFARGKIDGYFDNIPPLEFWERHALYVAYSSLFSIIWSIPFGKSDVESMITRCQMALNDYDNFNIIIPRWYKNIL</sequence>
<dbReference type="KEGG" id="spoa:EQM13_05385"/>
<keyword evidence="2" id="KW-0808">Transferase</keyword>
<dbReference type="PANTHER" id="PTHR41283">
    <property type="entry name" value="AMINOGLYCOSIDE PHOSPHOTRANSFERASE"/>
    <property type="match status" value="1"/>
</dbReference>
<dbReference type="Pfam" id="PF01636">
    <property type="entry name" value="APH"/>
    <property type="match status" value="1"/>
</dbReference>
<dbReference type="InterPro" id="IPR002575">
    <property type="entry name" value="Aminoglycoside_PTrfase"/>
</dbReference>
<evidence type="ECO:0000259" key="1">
    <source>
        <dbReference type="Pfam" id="PF01636"/>
    </source>
</evidence>
<dbReference type="Proteomes" id="UP000287969">
    <property type="component" value="Chromosome"/>
</dbReference>
<dbReference type="EMBL" id="CP035282">
    <property type="protein sequence ID" value="QAT63387.1"/>
    <property type="molecule type" value="Genomic_DNA"/>
</dbReference>
<dbReference type="PANTHER" id="PTHR41283:SF1">
    <property type="entry name" value="AMINOGLYCOSIDE PHOSPHOTRANSFERASE DOMAIN-CONTAINING PROTEIN"/>
    <property type="match status" value="1"/>
</dbReference>
<dbReference type="GO" id="GO:0016740">
    <property type="term" value="F:transferase activity"/>
    <property type="evidence" value="ECO:0007669"/>
    <property type="project" value="UniProtKB-KW"/>
</dbReference>
<reference evidence="3" key="1">
    <citation type="submission" date="2019-01" db="EMBL/GenBank/DDBJ databases">
        <title>Draft genomes of a novel of Sporanaerobacter strains.</title>
        <authorList>
            <person name="Ma S."/>
        </authorList>
    </citation>
    <scope>NUCLEOTIDE SEQUENCE [LARGE SCALE GENOMIC DNA]</scope>
    <source>
        <strain evidence="3">NJN-17</strain>
    </source>
</reference>
<gene>
    <name evidence="2" type="ORF">EQM13_05385</name>
</gene>
<name>A0A410QHA5_9FIRM</name>
<keyword evidence="3" id="KW-1185">Reference proteome</keyword>
<dbReference type="OrthoDB" id="334783at2"/>
<dbReference type="Gene3D" id="3.90.1200.10">
    <property type="match status" value="1"/>
</dbReference>
<organism evidence="2 3">
    <name type="scientific">Acidilutibacter cellobiosedens</name>
    <dbReference type="NCBI Taxonomy" id="2507161"/>
    <lineage>
        <taxon>Bacteria</taxon>
        <taxon>Bacillati</taxon>
        <taxon>Bacillota</taxon>
        <taxon>Tissierellia</taxon>
        <taxon>Tissierellales</taxon>
        <taxon>Acidilutibacteraceae</taxon>
        <taxon>Acidilutibacter</taxon>
    </lineage>
</organism>
<proteinExistence type="predicted"/>
<protein>
    <submittedName>
        <fullName evidence="2">Aminoglycoside phosphotransferase</fullName>
    </submittedName>
</protein>